<dbReference type="Proteomes" id="UP000298663">
    <property type="component" value="Unassembled WGS sequence"/>
</dbReference>
<dbReference type="EMBL" id="AZBU02000002">
    <property type="protein sequence ID" value="TKR96243.1"/>
    <property type="molecule type" value="Genomic_DNA"/>
</dbReference>
<gene>
    <name evidence="1" type="ORF">L596_010292</name>
</gene>
<sequence length="143" mass="16607">MQHQSPLSNTRIVIANDHHPLFQDVHELIDMEETERAIEAFPRRCATPPPTTAPTTPSRWSTSRGCLYLAWHLNNNQHLKEALILAKTAKNEGESVTSAWKHSPRHEKPFRHPELIFNRSVSLDQMKIRQTQPEKRQFELSKL</sequence>
<keyword evidence="2" id="KW-1185">Reference proteome</keyword>
<organism evidence="1 2">
    <name type="scientific">Steinernema carpocapsae</name>
    <name type="common">Entomopathogenic nematode</name>
    <dbReference type="NCBI Taxonomy" id="34508"/>
    <lineage>
        <taxon>Eukaryota</taxon>
        <taxon>Metazoa</taxon>
        <taxon>Ecdysozoa</taxon>
        <taxon>Nematoda</taxon>
        <taxon>Chromadorea</taxon>
        <taxon>Rhabditida</taxon>
        <taxon>Tylenchina</taxon>
        <taxon>Panagrolaimomorpha</taxon>
        <taxon>Strongyloidoidea</taxon>
        <taxon>Steinernematidae</taxon>
        <taxon>Steinernema</taxon>
    </lineage>
</organism>
<evidence type="ECO:0000313" key="2">
    <source>
        <dbReference type="Proteomes" id="UP000298663"/>
    </source>
</evidence>
<evidence type="ECO:0000313" key="1">
    <source>
        <dbReference type="EMBL" id="TKR96243.1"/>
    </source>
</evidence>
<reference evidence="1 2" key="2">
    <citation type="journal article" date="2019" name="G3 (Bethesda)">
        <title>Hybrid Assembly of the Genome of the Entomopathogenic Nematode Steinernema carpocapsae Identifies the X-Chromosome.</title>
        <authorList>
            <person name="Serra L."/>
            <person name="Macchietto M."/>
            <person name="Macias-Munoz A."/>
            <person name="McGill C.J."/>
            <person name="Rodriguez I.M."/>
            <person name="Rodriguez B."/>
            <person name="Murad R."/>
            <person name="Mortazavi A."/>
        </authorList>
    </citation>
    <scope>NUCLEOTIDE SEQUENCE [LARGE SCALE GENOMIC DNA]</scope>
    <source>
        <strain evidence="1 2">ALL</strain>
    </source>
</reference>
<comment type="caution">
    <text evidence="1">The sequence shown here is derived from an EMBL/GenBank/DDBJ whole genome shotgun (WGS) entry which is preliminary data.</text>
</comment>
<accession>A0A4U5PID2</accession>
<reference evidence="1 2" key="1">
    <citation type="journal article" date="2015" name="Genome Biol.">
        <title>Comparative genomics of Steinernema reveals deeply conserved gene regulatory networks.</title>
        <authorList>
            <person name="Dillman A.R."/>
            <person name="Macchietto M."/>
            <person name="Porter C.F."/>
            <person name="Rogers A."/>
            <person name="Williams B."/>
            <person name="Antoshechkin I."/>
            <person name="Lee M.M."/>
            <person name="Goodwin Z."/>
            <person name="Lu X."/>
            <person name="Lewis E.E."/>
            <person name="Goodrich-Blair H."/>
            <person name="Stock S.P."/>
            <person name="Adams B.J."/>
            <person name="Sternberg P.W."/>
            <person name="Mortazavi A."/>
        </authorList>
    </citation>
    <scope>NUCLEOTIDE SEQUENCE [LARGE SCALE GENOMIC DNA]</scope>
    <source>
        <strain evidence="1 2">ALL</strain>
    </source>
</reference>
<name>A0A4U5PID2_STECR</name>
<dbReference type="AlphaFoldDB" id="A0A4U5PID2"/>
<proteinExistence type="predicted"/>
<protein>
    <submittedName>
        <fullName evidence="1">Uncharacterized protein</fullName>
    </submittedName>
</protein>